<evidence type="ECO:0000313" key="3">
    <source>
        <dbReference type="EMBL" id="SDE04410.1"/>
    </source>
</evidence>
<feature type="compositionally biased region" description="Pro residues" evidence="1">
    <location>
        <begin position="16"/>
        <end position="27"/>
    </location>
</feature>
<keyword evidence="2" id="KW-0472">Membrane</keyword>
<keyword evidence="2" id="KW-0812">Transmembrane</keyword>
<proteinExistence type="predicted"/>
<keyword evidence="2" id="KW-1133">Transmembrane helix</keyword>
<evidence type="ECO:0008006" key="5">
    <source>
        <dbReference type="Google" id="ProtNLM"/>
    </source>
</evidence>
<feature type="transmembrane region" description="Helical" evidence="2">
    <location>
        <begin position="55"/>
        <end position="78"/>
    </location>
</feature>
<gene>
    <name evidence="3" type="ORF">SAMN05421630_1222</name>
</gene>
<feature type="region of interest" description="Disordered" evidence="1">
    <location>
        <begin position="1"/>
        <end position="27"/>
    </location>
</feature>
<dbReference type="Proteomes" id="UP000199494">
    <property type="component" value="Unassembled WGS sequence"/>
</dbReference>
<feature type="non-terminal residue" evidence="3">
    <location>
        <position position="1"/>
    </location>
</feature>
<dbReference type="EMBL" id="FMZE01000022">
    <property type="protein sequence ID" value="SDE04410.1"/>
    <property type="molecule type" value="Genomic_DNA"/>
</dbReference>
<evidence type="ECO:0000256" key="2">
    <source>
        <dbReference type="SAM" id="Phobius"/>
    </source>
</evidence>
<reference evidence="3 4" key="1">
    <citation type="submission" date="2016-10" db="EMBL/GenBank/DDBJ databases">
        <authorList>
            <person name="de Groot N.N."/>
        </authorList>
    </citation>
    <scope>NUCLEOTIDE SEQUENCE [LARGE SCALE GENOMIC DNA]</scope>
    <source>
        <strain evidence="3 4">CGMCC 4.5506</strain>
    </source>
</reference>
<evidence type="ECO:0000256" key="1">
    <source>
        <dbReference type="SAM" id="MobiDB-lite"/>
    </source>
</evidence>
<evidence type="ECO:0000313" key="4">
    <source>
        <dbReference type="Proteomes" id="UP000199494"/>
    </source>
</evidence>
<dbReference type="AlphaFoldDB" id="A0A1G6ZPD6"/>
<organism evidence="3 4">
    <name type="scientific">Prauserella marina</name>
    <dbReference type="NCBI Taxonomy" id="530584"/>
    <lineage>
        <taxon>Bacteria</taxon>
        <taxon>Bacillati</taxon>
        <taxon>Actinomycetota</taxon>
        <taxon>Actinomycetes</taxon>
        <taxon>Pseudonocardiales</taxon>
        <taxon>Pseudonocardiaceae</taxon>
        <taxon>Prauserella</taxon>
    </lineage>
</organism>
<keyword evidence="4" id="KW-1185">Reference proteome</keyword>
<name>A0A1G6ZPD6_9PSEU</name>
<feature type="compositionally biased region" description="Polar residues" evidence="1">
    <location>
        <begin position="1"/>
        <end position="10"/>
    </location>
</feature>
<dbReference type="STRING" id="530584.SAMN05421630_1222"/>
<accession>A0A1G6ZPD6</accession>
<sequence>DPAQRPTPQQILDHIGPPPPTSQPWPAPIHEQITKLAAKAHAAARTPPKRSRLKVAGAALAAAAVGGGAVLSVMLIGLTDQQKGTASAAAAPPSSETTVDDDPLSANRLRAVDPCAVFDDGVEPVIGVHFNMCTYTDPDGHWLELKIGTHVPSDAVPSDEIAGLAVGVDEFGSRGHCRATAILPEDPANGITVQAGPGTSETPKDDYCDSAKEGLGDAIERITSGTANRTDGEDSLATVDPCTLIEAAELQRVFSIAPTTEKEGLHGCSWQVNGKIKLDLENAVPPGTTESEKPIKLGDIDAFEQAQPADGSPSCTVSWSHRESGKTFDEVVRLRYLATGTGLPVEEVCGKVREAAASIIPRLPQS</sequence>
<protein>
    <recommendedName>
        <fullName evidence="5">DUF3558 domain-containing protein</fullName>
    </recommendedName>
</protein>